<dbReference type="AlphaFoldDB" id="A0A9P0N139"/>
<organism evidence="1 2">
    <name type="scientific">Spodoptera littoralis</name>
    <name type="common">Egyptian cotton leafworm</name>
    <dbReference type="NCBI Taxonomy" id="7109"/>
    <lineage>
        <taxon>Eukaryota</taxon>
        <taxon>Metazoa</taxon>
        <taxon>Ecdysozoa</taxon>
        <taxon>Arthropoda</taxon>
        <taxon>Hexapoda</taxon>
        <taxon>Insecta</taxon>
        <taxon>Pterygota</taxon>
        <taxon>Neoptera</taxon>
        <taxon>Endopterygota</taxon>
        <taxon>Lepidoptera</taxon>
        <taxon>Glossata</taxon>
        <taxon>Ditrysia</taxon>
        <taxon>Noctuoidea</taxon>
        <taxon>Noctuidae</taxon>
        <taxon>Amphipyrinae</taxon>
        <taxon>Spodoptera</taxon>
    </lineage>
</organism>
<reference evidence="1" key="1">
    <citation type="submission" date="2022-02" db="EMBL/GenBank/DDBJ databases">
        <authorList>
            <person name="King R."/>
        </authorList>
    </citation>
    <scope>NUCLEOTIDE SEQUENCE</scope>
</reference>
<gene>
    <name evidence="1" type="ORF">SPLIT_LOCUS3102</name>
</gene>
<proteinExistence type="predicted"/>
<keyword evidence="2" id="KW-1185">Reference proteome</keyword>
<evidence type="ECO:0000313" key="2">
    <source>
        <dbReference type="Proteomes" id="UP001153321"/>
    </source>
</evidence>
<sequence>MYCVRRSMNEDGLHFMVPQKPRPFRKYSDGYTERNIYYAPRPFHFLYGDNLRWSETALRKRLGQSETEDSFITESAIRSAFWSITSSPSNAQSPLECEQVIPDA</sequence>
<accession>A0A9P0N139</accession>
<evidence type="ECO:0000313" key="1">
    <source>
        <dbReference type="EMBL" id="CAH1637744.1"/>
    </source>
</evidence>
<protein>
    <submittedName>
        <fullName evidence="1">Uncharacterized protein</fullName>
    </submittedName>
</protein>
<dbReference type="EMBL" id="LR824547">
    <property type="protein sequence ID" value="CAH1637744.1"/>
    <property type="molecule type" value="Genomic_DNA"/>
</dbReference>
<dbReference type="Proteomes" id="UP001153321">
    <property type="component" value="Chromosome 16"/>
</dbReference>
<name>A0A9P0N139_SPOLI</name>